<dbReference type="PANTHER" id="PTHR34501:SF9">
    <property type="entry name" value="MAJOR OUTER MEMBRANE PROTEIN P.IA"/>
    <property type="match status" value="1"/>
</dbReference>
<dbReference type="InterPro" id="IPR023614">
    <property type="entry name" value="Porin_dom_sf"/>
</dbReference>
<evidence type="ECO:0000256" key="1">
    <source>
        <dbReference type="ARBA" id="ARBA00004571"/>
    </source>
</evidence>
<evidence type="ECO:0000256" key="2">
    <source>
        <dbReference type="ARBA" id="ARBA00011233"/>
    </source>
</evidence>
<comment type="subunit">
    <text evidence="2">Homotrimer.</text>
</comment>
<dbReference type="GO" id="GO:0046930">
    <property type="term" value="C:pore complex"/>
    <property type="evidence" value="ECO:0007669"/>
    <property type="project" value="UniProtKB-KW"/>
</dbReference>
<dbReference type="InterPro" id="IPR033900">
    <property type="entry name" value="Gram_neg_porin_domain"/>
</dbReference>
<dbReference type="PANTHER" id="PTHR34501">
    <property type="entry name" value="PROTEIN YDDL-RELATED"/>
    <property type="match status" value="1"/>
</dbReference>
<keyword evidence="6 11" id="KW-0732">Signal</keyword>
<protein>
    <submittedName>
        <fullName evidence="13">Porin</fullName>
    </submittedName>
</protein>
<evidence type="ECO:0000313" key="13">
    <source>
        <dbReference type="EMBL" id="KAA0875376.1"/>
    </source>
</evidence>
<dbReference type="AlphaFoldDB" id="A0A5A9W3P5"/>
<keyword evidence="14" id="KW-1185">Reference proteome</keyword>
<name>A0A5A9W3P5_9GAMM</name>
<dbReference type="Proteomes" id="UP000325302">
    <property type="component" value="Unassembled WGS sequence"/>
</dbReference>
<evidence type="ECO:0000256" key="10">
    <source>
        <dbReference type="ARBA" id="ARBA00023237"/>
    </source>
</evidence>
<dbReference type="PRINTS" id="PR00184">
    <property type="entry name" value="NEISSPPORIN"/>
</dbReference>
<dbReference type="CDD" id="cd00342">
    <property type="entry name" value="gram_neg_porins"/>
    <property type="match status" value="1"/>
</dbReference>
<dbReference type="RefSeq" id="WP_149390384.1">
    <property type="nucleotide sequence ID" value="NZ_SMRS01000003.1"/>
</dbReference>
<keyword evidence="3" id="KW-0813">Transport</keyword>
<feature type="signal peptide" evidence="11">
    <location>
        <begin position="1"/>
        <end position="21"/>
    </location>
</feature>
<reference evidence="13 14" key="1">
    <citation type="submission" date="2019-03" db="EMBL/GenBank/DDBJ databases">
        <title>Nitrincola sp. nov. isolated from an Indian soda lake.</title>
        <authorList>
            <person name="Joshi A."/>
            <person name="Thite S.V."/>
            <person name="Joseph N."/>
            <person name="Dhotre D."/>
            <person name="Moorthy M."/>
            <person name="Shouche Y.S."/>
        </authorList>
    </citation>
    <scope>NUCLEOTIDE SEQUENCE [LARGE SCALE GENOMIC DNA]</scope>
    <source>
        <strain evidence="13 14">MEB193</strain>
    </source>
</reference>
<keyword evidence="8" id="KW-0626">Porin</keyword>
<keyword evidence="9" id="KW-0472">Membrane</keyword>
<evidence type="ECO:0000256" key="6">
    <source>
        <dbReference type="ARBA" id="ARBA00022729"/>
    </source>
</evidence>
<sequence>MKKSMLTLAVVAASLPTLAMADATLYGSFRMILEKQDQKSMLLNSDSSRLGIKGSVDLGLEDTKGIFQWEQELDLNAGALNSTGGRYAHVGATGSWGTVKAGKLDHAFQLVNAYTEVLNSDQSRSTLQLRESTRRQGQSLQYVSPKMSGFQLTLDSVFKGDTDEKDKQVDVYGMGLAYDANNIYAALAYTAAKNTKSGGDYQVDQDAWGAALGYKIQDLGLRANYLKLDDETGGSNRLSGPGKATFSSLAATYDIGQTQLQLEYGYGKRDLDAGTNQKGQFTAVGVQQRLGKGRVYAQYHDFNKELYASTGDKFLVGYRLDF</sequence>
<dbReference type="Pfam" id="PF13609">
    <property type="entry name" value="Porin_4"/>
    <property type="match status" value="1"/>
</dbReference>
<dbReference type="GO" id="GO:0009279">
    <property type="term" value="C:cell outer membrane"/>
    <property type="evidence" value="ECO:0007669"/>
    <property type="project" value="UniProtKB-SubCell"/>
</dbReference>
<evidence type="ECO:0000259" key="12">
    <source>
        <dbReference type="Pfam" id="PF13609"/>
    </source>
</evidence>
<dbReference type="SUPFAM" id="SSF56935">
    <property type="entry name" value="Porins"/>
    <property type="match status" value="1"/>
</dbReference>
<dbReference type="InterPro" id="IPR002299">
    <property type="entry name" value="Porin_Neis"/>
</dbReference>
<evidence type="ECO:0000313" key="14">
    <source>
        <dbReference type="Proteomes" id="UP000325302"/>
    </source>
</evidence>
<proteinExistence type="predicted"/>
<dbReference type="EMBL" id="SMRS01000003">
    <property type="protein sequence ID" value="KAA0875376.1"/>
    <property type="molecule type" value="Genomic_DNA"/>
</dbReference>
<evidence type="ECO:0000256" key="11">
    <source>
        <dbReference type="SAM" id="SignalP"/>
    </source>
</evidence>
<dbReference type="OrthoDB" id="8957883at2"/>
<keyword evidence="4" id="KW-1134">Transmembrane beta strand</keyword>
<dbReference type="GO" id="GO:0015288">
    <property type="term" value="F:porin activity"/>
    <property type="evidence" value="ECO:0007669"/>
    <property type="project" value="UniProtKB-KW"/>
</dbReference>
<comment type="caution">
    <text evidence="13">The sequence shown here is derived from an EMBL/GenBank/DDBJ whole genome shotgun (WGS) entry which is preliminary data.</text>
</comment>
<evidence type="ECO:0000256" key="7">
    <source>
        <dbReference type="ARBA" id="ARBA00023065"/>
    </source>
</evidence>
<evidence type="ECO:0000256" key="8">
    <source>
        <dbReference type="ARBA" id="ARBA00023114"/>
    </source>
</evidence>
<dbReference type="GO" id="GO:0006811">
    <property type="term" value="P:monoatomic ion transport"/>
    <property type="evidence" value="ECO:0007669"/>
    <property type="project" value="UniProtKB-KW"/>
</dbReference>
<dbReference type="Gene3D" id="2.40.160.10">
    <property type="entry name" value="Porin"/>
    <property type="match status" value="1"/>
</dbReference>
<feature type="chain" id="PRO_5023053400" evidence="11">
    <location>
        <begin position="22"/>
        <end position="322"/>
    </location>
</feature>
<organism evidence="13 14">
    <name type="scientific">Nitrincola tapanii</name>
    <dbReference type="NCBI Taxonomy" id="1708751"/>
    <lineage>
        <taxon>Bacteria</taxon>
        <taxon>Pseudomonadati</taxon>
        <taxon>Pseudomonadota</taxon>
        <taxon>Gammaproteobacteria</taxon>
        <taxon>Oceanospirillales</taxon>
        <taxon>Oceanospirillaceae</taxon>
        <taxon>Nitrincola</taxon>
    </lineage>
</organism>
<comment type="subcellular location">
    <subcellularLocation>
        <location evidence="1">Cell outer membrane</location>
        <topology evidence="1">Multi-pass membrane protein</topology>
    </subcellularLocation>
</comment>
<evidence type="ECO:0000256" key="3">
    <source>
        <dbReference type="ARBA" id="ARBA00022448"/>
    </source>
</evidence>
<evidence type="ECO:0000256" key="4">
    <source>
        <dbReference type="ARBA" id="ARBA00022452"/>
    </source>
</evidence>
<accession>A0A5A9W3P5</accession>
<feature type="domain" description="Porin" evidence="12">
    <location>
        <begin position="9"/>
        <end position="302"/>
    </location>
</feature>
<keyword evidence="5" id="KW-0812">Transmembrane</keyword>
<dbReference type="InterPro" id="IPR050298">
    <property type="entry name" value="Gram-neg_bact_OMP"/>
</dbReference>
<evidence type="ECO:0000256" key="9">
    <source>
        <dbReference type="ARBA" id="ARBA00023136"/>
    </source>
</evidence>
<keyword evidence="10" id="KW-0998">Cell outer membrane</keyword>
<gene>
    <name evidence="13" type="ORF">E1H14_05160</name>
</gene>
<keyword evidence="7" id="KW-0406">Ion transport</keyword>
<evidence type="ECO:0000256" key="5">
    <source>
        <dbReference type="ARBA" id="ARBA00022692"/>
    </source>
</evidence>